<keyword evidence="3" id="KW-1185">Reference proteome</keyword>
<dbReference type="InterPro" id="IPR036291">
    <property type="entry name" value="NAD(P)-bd_dom_sf"/>
</dbReference>
<dbReference type="Gene3D" id="3.40.50.720">
    <property type="entry name" value="NAD(P)-binding Rossmann-like Domain"/>
    <property type="match status" value="1"/>
</dbReference>
<evidence type="ECO:0000313" key="2">
    <source>
        <dbReference type="EMBL" id="CUX22858.1"/>
    </source>
</evidence>
<name>A0A1S7PKM6_9HYPH</name>
<dbReference type="SMART" id="SM00881">
    <property type="entry name" value="CoA_binding"/>
    <property type="match status" value="1"/>
</dbReference>
<dbReference type="PANTHER" id="PTHR33303:SF2">
    <property type="entry name" value="COA-BINDING DOMAIN-CONTAINING PROTEIN"/>
    <property type="match status" value="1"/>
</dbReference>
<evidence type="ECO:0000313" key="3">
    <source>
        <dbReference type="Proteomes" id="UP000191988"/>
    </source>
</evidence>
<dbReference type="InterPro" id="IPR003781">
    <property type="entry name" value="CoA-bd"/>
</dbReference>
<dbReference type="PANTHER" id="PTHR33303">
    <property type="entry name" value="CYTOPLASMIC PROTEIN-RELATED"/>
    <property type="match status" value="1"/>
</dbReference>
<dbReference type="RefSeq" id="WP_046800327.1">
    <property type="nucleotide sequence ID" value="NZ_LT009723.1"/>
</dbReference>
<dbReference type="STRING" id="1183432.AGR3A_Cc260219"/>
<dbReference type="SUPFAM" id="SSF51735">
    <property type="entry name" value="NAD(P)-binding Rossmann-fold domains"/>
    <property type="match status" value="1"/>
</dbReference>
<accession>A0A1S7PKM6</accession>
<dbReference type="Pfam" id="PF13380">
    <property type="entry name" value="CoA_binding_2"/>
    <property type="match status" value="1"/>
</dbReference>
<gene>
    <name evidence="2" type="ORF">AGR3A_Cc260219</name>
</gene>
<feature type="domain" description="CoA-binding" evidence="1">
    <location>
        <begin position="15"/>
        <end position="111"/>
    </location>
</feature>
<protein>
    <recommendedName>
        <fullName evidence="1">CoA-binding domain-containing protein</fullName>
    </recommendedName>
</protein>
<dbReference type="Proteomes" id="UP000191988">
    <property type="component" value="Unassembled WGS sequence"/>
</dbReference>
<proteinExistence type="predicted"/>
<sequence>MQHDTYEPDYLRKILTDVRTIALLGASPNPERPSHGVMRFLLSKGYRVFPVNPGQAGKEILGQKVYARLADIPEPVDMVDVFRAPEYLSVIVEEAILLPQRPKVIWGQLSVRDDNAAAKAEAYGMSVVMDRCPAIEYPRLNIVR</sequence>
<organism evidence="2 3">
    <name type="scientific">Agrobacterium tomkonis CFBP 6623</name>
    <dbReference type="NCBI Taxonomy" id="1183432"/>
    <lineage>
        <taxon>Bacteria</taxon>
        <taxon>Pseudomonadati</taxon>
        <taxon>Pseudomonadota</taxon>
        <taxon>Alphaproteobacteria</taxon>
        <taxon>Hyphomicrobiales</taxon>
        <taxon>Rhizobiaceae</taxon>
        <taxon>Rhizobium/Agrobacterium group</taxon>
        <taxon>Agrobacterium</taxon>
        <taxon>Agrobacterium tumefaciens complex</taxon>
    </lineage>
</organism>
<dbReference type="AlphaFoldDB" id="A0A1S7PKM6"/>
<evidence type="ECO:0000259" key="1">
    <source>
        <dbReference type="SMART" id="SM00881"/>
    </source>
</evidence>
<reference evidence="3" key="1">
    <citation type="submission" date="2016-01" db="EMBL/GenBank/DDBJ databases">
        <authorList>
            <person name="Regsiter A."/>
            <person name="william w."/>
        </authorList>
    </citation>
    <scope>NUCLEOTIDE SEQUENCE [LARGE SCALE GENOMIC DNA]</scope>
    <source>
        <strain evidence="3">CFBP 6623</strain>
    </source>
</reference>
<dbReference type="EMBL" id="FBWK01000019">
    <property type="protein sequence ID" value="CUX22858.1"/>
    <property type="molecule type" value="Genomic_DNA"/>
</dbReference>